<dbReference type="EMBL" id="JADFFM010000001">
    <property type="protein sequence ID" value="MBE9666966.1"/>
    <property type="molecule type" value="Genomic_DNA"/>
</dbReference>
<proteinExistence type="predicted"/>
<evidence type="ECO:0000256" key="1">
    <source>
        <dbReference type="SAM" id="MobiDB-lite"/>
    </source>
</evidence>
<evidence type="ECO:0000256" key="2">
    <source>
        <dbReference type="SAM" id="SignalP"/>
    </source>
</evidence>
<evidence type="ECO:0000313" key="3">
    <source>
        <dbReference type="EMBL" id="MBE9666966.1"/>
    </source>
</evidence>
<feature type="chain" id="PRO_5045127038" description="Vitellogenin II" evidence="2">
    <location>
        <begin position="27"/>
        <end position="286"/>
    </location>
</feature>
<protein>
    <recommendedName>
        <fullName evidence="5">Vitellogenin II</fullName>
    </recommendedName>
</protein>
<evidence type="ECO:0000313" key="4">
    <source>
        <dbReference type="Proteomes" id="UP000632774"/>
    </source>
</evidence>
<feature type="region of interest" description="Disordered" evidence="1">
    <location>
        <begin position="200"/>
        <end position="286"/>
    </location>
</feature>
<gene>
    <name evidence="3" type="ORF">IRJ18_11390</name>
</gene>
<evidence type="ECO:0008006" key="5">
    <source>
        <dbReference type="Google" id="ProtNLM"/>
    </source>
</evidence>
<keyword evidence="2" id="KW-0732">Signal</keyword>
<sequence length="286" mass="31042">MKRNIIGGIILIGALALGSCSTTKLASNQSNDGDDVYYSNAKAGDQIEYVASTQPSNQQSRYNNYNDDDYYFYNSYASRINRFGYFSPFGYYDDIYNGYYPYYGRYSAGIGFGLGFGYGYGGYYGYSPFYDPFYSGYYGYGYPGYYGYNYFGTGYGYGPGGGYWGGYSAYRNSGTPRPYRGSGAPSNAIVSRSTRPIGYNGNYPVNSAYPGRPTVNSNGRQATNSTGNTYNNGVRPVRGDNSGQAARPVYQPQQTQSYSPPPSSNSGSSSSSSGSSSSGGSRPVRP</sequence>
<comment type="caution">
    <text evidence="3">The sequence shown here is derived from an EMBL/GenBank/DDBJ whole genome shotgun (WGS) entry which is preliminary data.</text>
</comment>
<name>A0ABR9XHW2_9SPHI</name>
<reference evidence="3 4" key="1">
    <citation type="submission" date="2020-10" db="EMBL/GenBank/DDBJ databases">
        <title>Mucilaginibacter mali sp. nov., isolated from rhizosphere soil of apple orchard.</title>
        <authorList>
            <person name="Lee J.-S."/>
            <person name="Kim H.S."/>
            <person name="Kim J.-S."/>
        </authorList>
    </citation>
    <scope>NUCLEOTIDE SEQUENCE [LARGE SCALE GENOMIC DNA]</scope>
    <source>
        <strain evidence="3 4">KCTC 23157</strain>
    </source>
</reference>
<organism evidence="3 4">
    <name type="scientific">Mucilaginibacter boryungensis</name>
    <dbReference type="NCBI Taxonomy" id="768480"/>
    <lineage>
        <taxon>Bacteria</taxon>
        <taxon>Pseudomonadati</taxon>
        <taxon>Bacteroidota</taxon>
        <taxon>Sphingobacteriia</taxon>
        <taxon>Sphingobacteriales</taxon>
        <taxon>Sphingobacteriaceae</taxon>
        <taxon>Mucilaginibacter</taxon>
    </lineage>
</organism>
<feature type="compositionally biased region" description="Polar residues" evidence="1">
    <location>
        <begin position="214"/>
        <end position="232"/>
    </location>
</feature>
<dbReference type="RefSeq" id="WP_194106325.1">
    <property type="nucleotide sequence ID" value="NZ_JADFFM010000001.1"/>
</dbReference>
<accession>A0ABR9XHW2</accession>
<keyword evidence="4" id="KW-1185">Reference proteome</keyword>
<feature type="signal peptide" evidence="2">
    <location>
        <begin position="1"/>
        <end position="26"/>
    </location>
</feature>
<dbReference type="Proteomes" id="UP000632774">
    <property type="component" value="Unassembled WGS sequence"/>
</dbReference>
<dbReference type="PROSITE" id="PS51257">
    <property type="entry name" value="PROKAR_LIPOPROTEIN"/>
    <property type="match status" value="1"/>
</dbReference>
<feature type="compositionally biased region" description="Low complexity" evidence="1">
    <location>
        <begin position="264"/>
        <end position="286"/>
    </location>
</feature>